<evidence type="ECO:0000313" key="3">
    <source>
        <dbReference type="Proteomes" id="UP001597023"/>
    </source>
</evidence>
<keyword evidence="1" id="KW-0812">Transmembrane</keyword>
<name>A0ABW2W3Q6_9ACTN</name>
<dbReference type="Proteomes" id="UP001597023">
    <property type="component" value="Unassembled WGS sequence"/>
</dbReference>
<gene>
    <name evidence="2" type="ORF">ACFQZ6_00750</name>
</gene>
<protein>
    <recommendedName>
        <fullName evidence="4">C2H2-type domain-containing protein</fullName>
    </recommendedName>
</protein>
<feature type="transmembrane region" description="Helical" evidence="1">
    <location>
        <begin position="111"/>
        <end position="129"/>
    </location>
</feature>
<dbReference type="RefSeq" id="WP_381604367.1">
    <property type="nucleotide sequence ID" value="NZ_JBHTEB010000001.1"/>
</dbReference>
<keyword evidence="1" id="KW-0472">Membrane</keyword>
<feature type="transmembrane region" description="Helical" evidence="1">
    <location>
        <begin position="85"/>
        <end position="105"/>
    </location>
</feature>
<comment type="caution">
    <text evidence="2">The sequence shown here is derived from an EMBL/GenBank/DDBJ whole genome shotgun (WGS) entry which is preliminary data.</text>
</comment>
<reference evidence="3" key="1">
    <citation type="journal article" date="2019" name="Int. J. Syst. Evol. Microbiol.">
        <title>The Global Catalogue of Microorganisms (GCM) 10K type strain sequencing project: providing services to taxonomists for standard genome sequencing and annotation.</title>
        <authorList>
            <consortium name="The Broad Institute Genomics Platform"/>
            <consortium name="The Broad Institute Genome Sequencing Center for Infectious Disease"/>
            <person name="Wu L."/>
            <person name="Ma J."/>
        </authorList>
    </citation>
    <scope>NUCLEOTIDE SEQUENCE [LARGE SCALE GENOMIC DNA]</scope>
    <source>
        <strain evidence="3">CGMCC 4.7400</strain>
    </source>
</reference>
<accession>A0ABW2W3Q6</accession>
<evidence type="ECO:0000313" key="2">
    <source>
        <dbReference type="EMBL" id="MFD0312783.1"/>
    </source>
</evidence>
<keyword evidence="1" id="KW-1133">Transmembrane helix</keyword>
<sequence length="362" mass="39231">MNCPHCQAALLRRERTGSVCSKCGRPFALDPRLHGRGMHDTRVRRIAEKATDAGRRKITLTQLGYLVRTSNPTWAASPESGRPPWIGRSVAAVLVVALVVLGVLVRDSPHALLIWWAGAGVAAVGYAVARGKRYQPARRAGGHVVPSPEHFRTIMRGRWTQVYEGLPPGVVDDLAYREPRDGGGPTRRSTASVALLCPDPAVRVFLSANDVPRRLNLRLAAERSDLPGDGPVVVLHDASARGYQLVADVRADRPGQVVVDAGLPVRAALLNAHAVTLYEEPPARLRSEPSEWPDWLRRMAVLAPAEAEWLTQGRTSPLAAVPPALLESAVERAVAEARAARDPERRKAAAVGFMSWPRTGGE</sequence>
<proteinExistence type="predicted"/>
<dbReference type="EMBL" id="JBHTEB010000001">
    <property type="protein sequence ID" value="MFD0312783.1"/>
    <property type="molecule type" value="Genomic_DNA"/>
</dbReference>
<keyword evidence="3" id="KW-1185">Reference proteome</keyword>
<evidence type="ECO:0000256" key="1">
    <source>
        <dbReference type="SAM" id="Phobius"/>
    </source>
</evidence>
<organism evidence="2 3">
    <name type="scientific">Streptomyces flavalbus</name>
    <dbReference type="NCBI Taxonomy" id="2665155"/>
    <lineage>
        <taxon>Bacteria</taxon>
        <taxon>Bacillati</taxon>
        <taxon>Actinomycetota</taxon>
        <taxon>Actinomycetes</taxon>
        <taxon>Kitasatosporales</taxon>
        <taxon>Streptomycetaceae</taxon>
        <taxon>Streptomyces</taxon>
    </lineage>
</organism>
<evidence type="ECO:0008006" key="4">
    <source>
        <dbReference type="Google" id="ProtNLM"/>
    </source>
</evidence>